<evidence type="ECO:0000313" key="5">
    <source>
        <dbReference type="EMBL" id="MBL0003033.1"/>
    </source>
</evidence>
<sequence length="555" mass="62239">MTPQLTLEMQYAVQCRVDQARITLPAPVVNWAVRQVQDARVTSVLDLSAAQWAERAGPKNSSYPAFLAFARDVVEMLHEGTGWEVEYPKDTWRLDRLPGLTANAGKPNPRNRLRFDRIAQPWLRVLVKRWSRLRLSSGLAIGTVINDVTSLTRFSTFLTEVLPEAATFATLNRSVLERYLAWLSTSGAGPGAKTDAVTSVGAFFQAIRQHDWEPSLPTTAVFFPGDLPPRPARVSRRLAEHVMAQVEAPANLDRWTTPEGRLVTMILIQCGLRASDACTLAFDCLIHDGTGAPYLRYFNHKMRREAAVPIDPDLEADIRAQQHRVAQRWPLQHPHLLPQLTGNVGGGRALTYHSYRGMLNAWLTRCDIHDEHGEPVHLTPHQWRHTFASRLINRDVPQEVIRVLLDHESTQMTAHYARITDQSVRRHWEQATKINIKGELIDLQADGPLAQAAWAKTRYAMATQTLPHGYCGLPVQKSCPHANACLTCPVFVTGPEFLPELREHRSRTLTLIDKAEAGGHTRMAHMNTTVLTNLDTMIGQLEQIDEQRAGGEDAS</sequence>
<protein>
    <submittedName>
        <fullName evidence="5">Tyrosine-type recombinase/integrase</fullName>
    </submittedName>
</protein>
<evidence type="ECO:0000313" key="6">
    <source>
        <dbReference type="Proteomes" id="UP000886632"/>
    </source>
</evidence>
<dbReference type="Gene3D" id="1.10.443.10">
    <property type="entry name" value="Intergrase catalytic core"/>
    <property type="match status" value="1"/>
</dbReference>
<gene>
    <name evidence="5" type="ORF">IPP00_03250</name>
</gene>
<name>A0A9D7T7J5_9MICO</name>
<comment type="caution">
    <text evidence="5">The sequence shown here is derived from an EMBL/GenBank/DDBJ whole genome shotgun (WGS) entry which is preliminary data.</text>
</comment>
<dbReference type="Proteomes" id="UP000886632">
    <property type="component" value="Unassembled WGS sequence"/>
</dbReference>
<organism evidence="5 6">
    <name type="scientific">Candidatus Phosphoribacter hodrii</name>
    <dbReference type="NCBI Taxonomy" id="2953743"/>
    <lineage>
        <taxon>Bacteria</taxon>
        <taxon>Bacillati</taxon>
        <taxon>Actinomycetota</taxon>
        <taxon>Actinomycetes</taxon>
        <taxon>Micrococcales</taxon>
        <taxon>Dermatophilaceae</taxon>
        <taxon>Candidatus Phosphoribacter</taxon>
    </lineage>
</organism>
<keyword evidence="2" id="KW-0238">DNA-binding</keyword>
<evidence type="ECO:0000259" key="4">
    <source>
        <dbReference type="PROSITE" id="PS51898"/>
    </source>
</evidence>
<dbReference type="InterPro" id="IPR050090">
    <property type="entry name" value="Tyrosine_recombinase_XerCD"/>
</dbReference>
<dbReference type="SUPFAM" id="SSF56349">
    <property type="entry name" value="DNA breaking-rejoining enzymes"/>
    <property type="match status" value="1"/>
</dbReference>
<dbReference type="EMBL" id="JADKGK010000007">
    <property type="protein sequence ID" value="MBL0003033.1"/>
    <property type="molecule type" value="Genomic_DNA"/>
</dbReference>
<proteinExistence type="inferred from homology"/>
<reference evidence="5" key="1">
    <citation type="submission" date="2020-10" db="EMBL/GenBank/DDBJ databases">
        <title>Connecting structure to function with the recovery of over 1000 high-quality activated sludge metagenome-assembled genomes encoding full-length rRNA genes using long-read sequencing.</title>
        <authorList>
            <person name="Singleton C.M."/>
            <person name="Petriglieri F."/>
            <person name="Kristensen J.M."/>
            <person name="Kirkegaard R.H."/>
            <person name="Michaelsen T.Y."/>
            <person name="Andersen M.H."/>
            <person name="Karst S.M."/>
            <person name="Dueholm M.S."/>
            <person name="Nielsen P.H."/>
            <person name="Albertsen M."/>
        </authorList>
    </citation>
    <scope>NUCLEOTIDE SEQUENCE</scope>
    <source>
        <strain evidence="5">Ribe_18-Q3-R11-54_MAXAC.001</strain>
    </source>
</reference>
<dbReference type="GO" id="GO:0003677">
    <property type="term" value="F:DNA binding"/>
    <property type="evidence" value="ECO:0007669"/>
    <property type="project" value="UniProtKB-KW"/>
</dbReference>
<dbReference type="InterPro" id="IPR011010">
    <property type="entry name" value="DNA_brk_join_enz"/>
</dbReference>
<evidence type="ECO:0000256" key="2">
    <source>
        <dbReference type="ARBA" id="ARBA00023125"/>
    </source>
</evidence>
<feature type="domain" description="Tyr recombinase" evidence="4">
    <location>
        <begin position="229"/>
        <end position="429"/>
    </location>
</feature>
<keyword evidence="3" id="KW-0233">DNA recombination</keyword>
<dbReference type="AlphaFoldDB" id="A0A9D7T7J5"/>
<evidence type="ECO:0000256" key="1">
    <source>
        <dbReference type="ARBA" id="ARBA00008857"/>
    </source>
</evidence>
<dbReference type="Pfam" id="PF00589">
    <property type="entry name" value="Phage_integrase"/>
    <property type="match status" value="1"/>
</dbReference>
<evidence type="ECO:0000256" key="3">
    <source>
        <dbReference type="ARBA" id="ARBA00023172"/>
    </source>
</evidence>
<dbReference type="InterPro" id="IPR002104">
    <property type="entry name" value="Integrase_catalytic"/>
</dbReference>
<dbReference type="GO" id="GO:0006310">
    <property type="term" value="P:DNA recombination"/>
    <property type="evidence" value="ECO:0007669"/>
    <property type="project" value="UniProtKB-KW"/>
</dbReference>
<comment type="similarity">
    <text evidence="1">Belongs to the 'phage' integrase family.</text>
</comment>
<accession>A0A9D7T7J5</accession>
<dbReference type="PROSITE" id="PS51898">
    <property type="entry name" value="TYR_RECOMBINASE"/>
    <property type="match status" value="1"/>
</dbReference>
<dbReference type="InterPro" id="IPR013762">
    <property type="entry name" value="Integrase-like_cat_sf"/>
</dbReference>
<dbReference type="PANTHER" id="PTHR30349">
    <property type="entry name" value="PHAGE INTEGRASE-RELATED"/>
    <property type="match status" value="1"/>
</dbReference>
<dbReference type="PANTHER" id="PTHR30349:SF41">
    <property type="entry name" value="INTEGRASE_RECOMBINASE PROTEIN MJ0367-RELATED"/>
    <property type="match status" value="1"/>
</dbReference>
<dbReference type="GO" id="GO:0015074">
    <property type="term" value="P:DNA integration"/>
    <property type="evidence" value="ECO:0007669"/>
    <property type="project" value="InterPro"/>
</dbReference>